<dbReference type="Proteomes" id="UP000293162">
    <property type="component" value="Unassembled WGS sequence"/>
</dbReference>
<organism evidence="3 4">
    <name type="scientific">Emticicia agri</name>
    <dbReference type="NCBI Taxonomy" id="2492393"/>
    <lineage>
        <taxon>Bacteria</taxon>
        <taxon>Pseudomonadati</taxon>
        <taxon>Bacteroidota</taxon>
        <taxon>Cytophagia</taxon>
        <taxon>Cytophagales</taxon>
        <taxon>Leadbetterellaceae</taxon>
        <taxon>Emticicia</taxon>
    </lineage>
</organism>
<accession>A0A4Q5LX98</accession>
<sequence>MKKIIIVAIASLISTTTFAQTKGFTAGLRLGTNLSQVRGNDLSFTSGNTVFNFRNNENRAFGFVGGLFMRFGKTVFLQPEILVSQKGGKYDLITDNGNTTKTIDFRMTNLDLPLLVGVKIGDVLRINAGPIATFNIGDNGRLGDAIEDARGESAERVYKKAVFGYQAGVGFDIGQLNFDVRYEGNVNDIIDVKYKNAETASKFAAKGNSFQATIGFHF</sequence>
<dbReference type="EMBL" id="SEWF01000030">
    <property type="protein sequence ID" value="RYU94133.1"/>
    <property type="molecule type" value="Genomic_DNA"/>
</dbReference>
<feature type="chain" id="PRO_5020990977" evidence="1">
    <location>
        <begin position="20"/>
        <end position="218"/>
    </location>
</feature>
<dbReference type="InterPro" id="IPR025665">
    <property type="entry name" value="Beta-barrel_OMP_2"/>
</dbReference>
<keyword evidence="1" id="KW-0732">Signal</keyword>
<gene>
    <name evidence="3" type="ORF">EWM59_18325</name>
</gene>
<dbReference type="Pfam" id="PF13568">
    <property type="entry name" value="OMP_b-brl_2"/>
    <property type="match status" value="1"/>
</dbReference>
<dbReference type="OrthoDB" id="1001536at2"/>
<protein>
    <submittedName>
        <fullName evidence="3">PorT family protein</fullName>
    </submittedName>
</protein>
<feature type="signal peptide" evidence="1">
    <location>
        <begin position="1"/>
        <end position="19"/>
    </location>
</feature>
<evidence type="ECO:0000313" key="3">
    <source>
        <dbReference type="EMBL" id="RYU94133.1"/>
    </source>
</evidence>
<proteinExistence type="predicted"/>
<evidence type="ECO:0000313" key="4">
    <source>
        <dbReference type="Proteomes" id="UP000293162"/>
    </source>
</evidence>
<reference evidence="3 4" key="1">
    <citation type="submission" date="2019-02" db="EMBL/GenBank/DDBJ databases">
        <title>Bacterial novel species Emticicia sp. 17J42-9 isolated from soil.</title>
        <authorList>
            <person name="Jung H.-Y."/>
        </authorList>
    </citation>
    <scope>NUCLEOTIDE SEQUENCE [LARGE SCALE GENOMIC DNA]</scope>
    <source>
        <strain evidence="3 4">17J42-9</strain>
    </source>
</reference>
<dbReference type="AlphaFoldDB" id="A0A4Q5LX98"/>
<dbReference type="RefSeq" id="WP_130022708.1">
    <property type="nucleotide sequence ID" value="NZ_SEWF01000030.1"/>
</dbReference>
<keyword evidence="4" id="KW-1185">Reference proteome</keyword>
<feature type="domain" description="Outer membrane protein beta-barrel" evidence="2">
    <location>
        <begin position="18"/>
        <end position="190"/>
    </location>
</feature>
<evidence type="ECO:0000259" key="2">
    <source>
        <dbReference type="Pfam" id="PF13568"/>
    </source>
</evidence>
<evidence type="ECO:0000256" key="1">
    <source>
        <dbReference type="SAM" id="SignalP"/>
    </source>
</evidence>
<comment type="caution">
    <text evidence="3">The sequence shown here is derived from an EMBL/GenBank/DDBJ whole genome shotgun (WGS) entry which is preliminary data.</text>
</comment>
<name>A0A4Q5LX98_9BACT</name>